<dbReference type="Gene3D" id="3.40.50.12580">
    <property type="match status" value="1"/>
</dbReference>
<dbReference type="InterPro" id="IPR043148">
    <property type="entry name" value="TagF_C"/>
</dbReference>
<proteinExistence type="predicted"/>
<protein>
    <recommendedName>
        <fullName evidence="3">CDP-glycerol:poly(Glycerophosphate) glycerophosphotransferase</fullName>
    </recommendedName>
</protein>
<keyword evidence="2" id="KW-1185">Reference proteome</keyword>
<dbReference type="GO" id="GO:0047355">
    <property type="term" value="F:CDP-glycerol glycerophosphotransferase activity"/>
    <property type="evidence" value="ECO:0007669"/>
    <property type="project" value="InterPro"/>
</dbReference>
<accession>G5GPY9</accession>
<dbReference type="Proteomes" id="UP000004129">
    <property type="component" value="Unassembled WGS sequence"/>
</dbReference>
<dbReference type="eggNOG" id="COG1887">
    <property type="taxonomic scope" value="Bacteria"/>
</dbReference>
<name>G5GPY9_9FIRM</name>
<dbReference type="RefSeq" id="WP_006692768.1">
    <property type="nucleotide sequence ID" value="NZ_JH376799.1"/>
</dbReference>
<evidence type="ECO:0000313" key="2">
    <source>
        <dbReference type="Proteomes" id="UP000004129"/>
    </source>
</evidence>
<dbReference type="Pfam" id="PF04464">
    <property type="entry name" value="Glyphos_transf"/>
    <property type="match status" value="1"/>
</dbReference>
<comment type="caution">
    <text evidence="1">The sequence shown here is derived from an EMBL/GenBank/DDBJ whole genome shotgun (WGS) entry which is preliminary data.</text>
</comment>
<dbReference type="HOGENOM" id="CLU_509855_0_0_9"/>
<evidence type="ECO:0000313" key="1">
    <source>
        <dbReference type="EMBL" id="EHG20424.1"/>
    </source>
</evidence>
<dbReference type="EMBL" id="ACZM01000015">
    <property type="protein sequence ID" value="EHG20424.1"/>
    <property type="molecule type" value="Genomic_DNA"/>
</dbReference>
<evidence type="ECO:0008006" key="3">
    <source>
        <dbReference type="Google" id="ProtNLM"/>
    </source>
</evidence>
<reference evidence="1 2" key="1">
    <citation type="submission" date="2011-08" db="EMBL/GenBank/DDBJ databases">
        <title>The Genome Sequence of Selenomonas infelix ATCC 43532.</title>
        <authorList>
            <consortium name="The Broad Institute Genome Sequencing Platform"/>
            <person name="Earl A."/>
            <person name="Ward D."/>
            <person name="Feldgarden M."/>
            <person name="Gevers D."/>
            <person name="Izard J."/>
            <person name="Blanton J.M."/>
            <person name="Baranova O.V."/>
            <person name="Dewhirst F.E."/>
            <person name="Young S.K."/>
            <person name="Zeng Q."/>
            <person name="Gargeya S."/>
            <person name="Fitzgerald M."/>
            <person name="Haas B."/>
            <person name="Abouelleil A."/>
            <person name="Alvarado L."/>
            <person name="Arachchi H.M."/>
            <person name="Berlin A."/>
            <person name="Brown A."/>
            <person name="Chapman S.B."/>
            <person name="Chen Z."/>
            <person name="Dunbar C."/>
            <person name="Freedman E."/>
            <person name="Gearin G."/>
            <person name="Gellesch M."/>
            <person name="Goldberg J."/>
            <person name="Griggs A."/>
            <person name="Gujja S."/>
            <person name="Heiman D."/>
            <person name="Howarth C."/>
            <person name="Larson L."/>
            <person name="Lui A."/>
            <person name="MacDonald P.J.P."/>
            <person name="Montmayeur A."/>
            <person name="Murphy C."/>
            <person name="Neiman D."/>
            <person name="Pearson M."/>
            <person name="Priest M."/>
            <person name="Roberts A."/>
            <person name="Saif S."/>
            <person name="Shea T."/>
            <person name="Shenoy N."/>
            <person name="Sisk P."/>
            <person name="Stolte C."/>
            <person name="Sykes S."/>
            <person name="Wortman J."/>
            <person name="Nusbaum C."/>
            <person name="Birren B."/>
        </authorList>
    </citation>
    <scope>NUCLEOTIDE SEQUENCE [LARGE SCALE GENOMIC DNA]</scope>
    <source>
        <strain evidence="1 2">ATCC 43532</strain>
    </source>
</reference>
<dbReference type="AlphaFoldDB" id="G5GPY9"/>
<dbReference type="STRING" id="679201.HMPREF9334_01320"/>
<organism evidence="1 2">
    <name type="scientific">Selenomonas infelix ATCC 43532</name>
    <dbReference type="NCBI Taxonomy" id="679201"/>
    <lineage>
        <taxon>Bacteria</taxon>
        <taxon>Bacillati</taxon>
        <taxon>Bacillota</taxon>
        <taxon>Negativicutes</taxon>
        <taxon>Selenomonadales</taxon>
        <taxon>Selenomonadaceae</taxon>
        <taxon>Selenomonas</taxon>
    </lineage>
</organism>
<dbReference type="PATRIC" id="fig|679201.3.peg.1332"/>
<dbReference type="InterPro" id="IPR007554">
    <property type="entry name" value="Glycerophosphate_synth"/>
</dbReference>
<gene>
    <name evidence="1" type="ORF">HMPREF9334_01320</name>
</gene>
<sequence length="547" mass="63852">MMRANAFANRETAAYYLQEIHNRAHTDRKMRVLFLVHDPVIWDKQQPVYDVFAADATVETVIVLVPTYKATDVAAQNSVGRYDMHYWKSFHEHYPNVYDFTNAYDLRIFAPDYIFLPTPYEALRPLCGTHARELTKFAKLCYLPYGTQGMKFFIHAEMEMPEFFSHLSFFFCDSEEEKSMMESAYPMTVNAGVQHFEDLGYPGFEPYLNTSHEDRAIRKVLWMPRWNTEKWIGGSHFFDYKDVFLAFAKKYGSEELKFAIRPHPLMFDNFVQKGQMTAQEVADYKEQLTVYGVELDEGRFAAEEALRAADILLTDFSSLNMPFFLLDRPMIYCPNDSEPTDDYRQMLNGSYVARNWDEAEYHLEHLLRGDDPAAARRREIIAVFRRKHMGAAQRIVARLKRDYADSLHPAEAYLPEIDRWIFERKKELVPVIGKWQEGWLAHFCEQEWYEGYLALLQLRVRNENLVWGEQQILAKLQELYVAADCREHRSCLTLAMLLYADPLTLPVPLEVDLFPEGLYADLREVFAEQRSELGLACWGNGARSDGA</sequence>
<dbReference type="GO" id="GO:0016020">
    <property type="term" value="C:membrane"/>
    <property type="evidence" value="ECO:0007669"/>
    <property type="project" value="InterPro"/>
</dbReference>